<dbReference type="SUPFAM" id="SSF46689">
    <property type="entry name" value="Homeodomain-like"/>
    <property type="match status" value="1"/>
</dbReference>
<dbReference type="Pfam" id="PF00440">
    <property type="entry name" value="TetR_N"/>
    <property type="match status" value="1"/>
</dbReference>
<dbReference type="InterPro" id="IPR036271">
    <property type="entry name" value="Tet_transcr_reg_TetR-rel_C_sf"/>
</dbReference>
<organism evidence="6 7">
    <name type="scientific">Nocardia albiluteola</name>
    <dbReference type="NCBI Taxonomy" id="2842303"/>
    <lineage>
        <taxon>Bacteria</taxon>
        <taxon>Bacillati</taxon>
        <taxon>Actinomycetota</taxon>
        <taxon>Actinomycetes</taxon>
        <taxon>Mycobacteriales</taxon>
        <taxon>Nocardiaceae</taxon>
        <taxon>Nocardia</taxon>
    </lineage>
</organism>
<proteinExistence type="predicted"/>
<evidence type="ECO:0000313" key="7">
    <source>
        <dbReference type="Proteomes" id="UP000733379"/>
    </source>
</evidence>
<dbReference type="Proteomes" id="UP000733379">
    <property type="component" value="Unassembled WGS sequence"/>
</dbReference>
<evidence type="ECO:0000259" key="5">
    <source>
        <dbReference type="PROSITE" id="PS50977"/>
    </source>
</evidence>
<dbReference type="RefSeq" id="WP_215918562.1">
    <property type="nucleotide sequence ID" value="NZ_JAHKNI010000006.1"/>
</dbReference>
<name>A0ABS6B1M0_9NOCA</name>
<evidence type="ECO:0000313" key="6">
    <source>
        <dbReference type="EMBL" id="MBU3063646.1"/>
    </source>
</evidence>
<dbReference type="InterPro" id="IPR050109">
    <property type="entry name" value="HTH-type_TetR-like_transc_reg"/>
</dbReference>
<dbReference type="PANTHER" id="PTHR30055:SF209">
    <property type="entry name" value="POSSIBLE TRANSCRIPTIONAL REGULATORY PROTEIN (PROBABLY TETR-FAMILY)"/>
    <property type="match status" value="1"/>
</dbReference>
<dbReference type="Gene3D" id="1.10.357.10">
    <property type="entry name" value="Tetracycline Repressor, domain 2"/>
    <property type="match status" value="1"/>
</dbReference>
<reference evidence="6 7" key="1">
    <citation type="submission" date="2021-06" db="EMBL/GenBank/DDBJ databases">
        <title>Actinomycetes sequencing.</title>
        <authorList>
            <person name="Shan Q."/>
        </authorList>
    </citation>
    <scope>NUCLEOTIDE SEQUENCE [LARGE SCALE GENOMIC DNA]</scope>
    <source>
        <strain evidence="6 7">NEAU-G5</strain>
    </source>
</reference>
<dbReference type="InterPro" id="IPR025996">
    <property type="entry name" value="MT1864/Rv1816-like_C"/>
</dbReference>
<accession>A0ABS6B1M0</accession>
<dbReference type="SUPFAM" id="SSF48498">
    <property type="entry name" value="Tetracyclin repressor-like, C-terminal domain"/>
    <property type="match status" value="1"/>
</dbReference>
<keyword evidence="2 4" id="KW-0238">DNA-binding</keyword>
<dbReference type="InterPro" id="IPR009057">
    <property type="entry name" value="Homeodomain-like_sf"/>
</dbReference>
<dbReference type="InterPro" id="IPR001647">
    <property type="entry name" value="HTH_TetR"/>
</dbReference>
<evidence type="ECO:0000256" key="4">
    <source>
        <dbReference type="PROSITE-ProRule" id="PRU00335"/>
    </source>
</evidence>
<gene>
    <name evidence="6" type="ORF">KO481_19190</name>
</gene>
<keyword evidence="3" id="KW-0804">Transcription</keyword>
<comment type="caution">
    <text evidence="6">The sequence shown here is derived from an EMBL/GenBank/DDBJ whole genome shotgun (WGS) entry which is preliminary data.</text>
</comment>
<sequence length="204" mass="21822">MGRPPTNDDATRERLVSAATNLLRDRSSDRLSMREVAAAATASTTSIYTLFGSREGLLAAVRRRVAAQLFEVLVAVPAGDDPLADLLAMASAYRRWALDERHFYAVIFGGGTTYTPSGAPSDQDPAAPLVEAISRVHVSRYSTAEVNHIAVAVWATLHGFVTLELDGTLPSAYIDAMIQTAVRSLVLGWHVPTSSGRYHGAPTG</sequence>
<dbReference type="PROSITE" id="PS50977">
    <property type="entry name" value="HTH_TETR_2"/>
    <property type="match status" value="1"/>
</dbReference>
<evidence type="ECO:0000256" key="1">
    <source>
        <dbReference type="ARBA" id="ARBA00023015"/>
    </source>
</evidence>
<protein>
    <submittedName>
        <fullName evidence="6">WHG domain-containing protein</fullName>
    </submittedName>
</protein>
<dbReference type="EMBL" id="JAHKNI010000006">
    <property type="protein sequence ID" value="MBU3063646.1"/>
    <property type="molecule type" value="Genomic_DNA"/>
</dbReference>
<dbReference type="Pfam" id="PF13305">
    <property type="entry name" value="TetR_C_33"/>
    <property type="match status" value="1"/>
</dbReference>
<keyword evidence="7" id="KW-1185">Reference proteome</keyword>
<dbReference type="Gene3D" id="1.10.10.60">
    <property type="entry name" value="Homeodomain-like"/>
    <property type="match status" value="1"/>
</dbReference>
<evidence type="ECO:0000256" key="3">
    <source>
        <dbReference type="ARBA" id="ARBA00023163"/>
    </source>
</evidence>
<feature type="DNA-binding region" description="H-T-H motif" evidence="4">
    <location>
        <begin position="32"/>
        <end position="51"/>
    </location>
</feature>
<keyword evidence="1" id="KW-0805">Transcription regulation</keyword>
<evidence type="ECO:0000256" key="2">
    <source>
        <dbReference type="ARBA" id="ARBA00023125"/>
    </source>
</evidence>
<dbReference type="PANTHER" id="PTHR30055">
    <property type="entry name" value="HTH-TYPE TRANSCRIPTIONAL REGULATOR RUTR"/>
    <property type="match status" value="1"/>
</dbReference>
<feature type="domain" description="HTH tetR-type" evidence="5">
    <location>
        <begin position="9"/>
        <end position="69"/>
    </location>
</feature>